<dbReference type="AlphaFoldDB" id="A0A1X7RC41"/>
<dbReference type="Proteomes" id="UP000215127">
    <property type="component" value="Chromosome 1"/>
</dbReference>
<dbReference type="Gene3D" id="3.40.50.850">
    <property type="entry name" value="Isochorismatase-like"/>
    <property type="match status" value="1"/>
</dbReference>
<evidence type="ECO:0000256" key="7">
    <source>
        <dbReference type="ARBA" id="ARBA00043224"/>
    </source>
</evidence>
<dbReference type="STRING" id="1276538.A0A1X7RC41"/>
<keyword evidence="4" id="KW-0378">Hydrolase</keyword>
<evidence type="ECO:0000313" key="9">
    <source>
        <dbReference type="EMBL" id="SMQ44945.1"/>
    </source>
</evidence>
<dbReference type="InterPro" id="IPR000868">
    <property type="entry name" value="Isochorismatase-like_dom"/>
</dbReference>
<evidence type="ECO:0000256" key="2">
    <source>
        <dbReference type="ARBA" id="ARBA00022642"/>
    </source>
</evidence>
<name>A0A1X7RC41_ZYMT9</name>
<gene>
    <name evidence="9" type="ORF">ZT3D7_G89</name>
</gene>
<dbReference type="EC" id="3.5.1.19" evidence="6"/>
<dbReference type="PANTHER" id="PTHR11080">
    <property type="entry name" value="PYRAZINAMIDASE/NICOTINAMIDASE"/>
    <property type="match status" value="1"/>
</dbReference>
<organism evidence="9 10">
    <name type="scientific">Zymoseptoria tritici (strain ST99CH_3D7)</name>
    <dbReference type="NCBI Taxonomy" id="1276538"/>
    <lineage>
        <taxon>Eukaryota</taxon>
        <taxon>Fungi</taxon>
        <taxon>Dikarya</taxon>
        <taxon>Ascomycota</taxon>
        <taxon>Pezizomycotina</taxon>
        <taxon>Dothideomycetes</taxon>
        <taxon>Dothideomycetidae</taxon>
        <taxon>Mycosphaerellales</taxon>
        <taxon>Mycosphaerellaceae</taxon>
        <taxon>Zymoseptoria</taxon>
    </lineage>
</organism>
<evidence type="ECO:0000313" key="10">
    <source>
        <dbReference type="Proteomes" id="UP000215127"/>
    </source>
</evidence>
<dbReference type="SUPFAM" id="SSF52499">
    <property type="entry name" value="Isochorismatase-like hydrolases"/>
    <property type="match status" value="1"/>
</dbReference>
<evidence type="ECO:0000256" key="4">
    <source>
        <dbReference type="ARBA" id="ARBA00022801"/>
    </source>
</evidence>
<dbReference type="EMBL" id="LT853692">
    <property type="protein sequence ID" value="SMQ44945.1"/>
    <property type="molecule type" value="Genomic_DNA"/>
</dbReference>
<keyword evidence="2" id="KW-0662">Pyridine nucleotide biosynthesis</keyword>
<evidence type="ECO:0000256" key="6">
    <source>
        <dbReference type="ARBA" id="ARBA00039017"/>
    </source>
</evidence>
<keyword evidence="10" id="KW-1185">Reference proteome</keyword>
<dbReference type="PANTHER" id="PTHR11080:SF2">
    <property type="entry name" value="LD05707P"/>
    <property type="match status" value="1"/>
</dbReference>
<dbReference type="Pfam" id="PF00857">
    <property type="entry name" value="Isochorismatase"/>
    <property type="match status" value="1"/>
</dbReference>
<evidence type="ECO:0000256" key="5">
    <source>
        <dbReference type="ARBA" id="ARBA00037900"/>
    </source>
</evidence>
<feature type="domain" description="Isochorismatase-like" evidence="8">
    <location>
        <begin position="40"/>
        <end position="232"/>
    </location>
</feature>
<comment type="similarity">
    <text evidence="1">Belongs to the isochorismatase family.</text>
</comment>
<comment type="pathway">
    <text evidence="5">Cofactor biosynthesis; nicotinate biosynthesis; nicotinate from nicotinamide: step 1/1.</text>
</comment>
<dbReference type="GO" id="GO:0008936">
    <property type="term" value="F:nicotinamidase activity"/>
    <property type="evidence" value="ECO:0007669"/>
    <property type="project" value="UniProtKB-EC"/>
</dbReference>
<dbReference type="GO" id="GO:0019363">
    <property type="term" value="P:pyridine nucleotide biosynthetic process"/>
    <property type="evidence" value="ECO:0007669"/>
    <property type="project" value="UniProtKB-KW"/>
</dbReference>
<dbReference type="InterPro" id="IPR036380">
    <property type="entry name" value="Isochorismatase-like_sf"/>
</dbReference>
<reference evidence="9 10" key="1">
    <citation type="submission" date="2016-06" db="EMBL/GenBank/DDBJ databases">
        <authorList>
            <person name="Kjaerup R.B."/>
            <person name="Dalgaard T.S."/>
            <person name="Juul-Madsen H.R."/>
        </authorList>
    </citation>
    <scope>NUCLEOTIDE SEQUENCE [LARGE SCALE GENOMIC DNA]</scope>
</reference>
<evidence type="ECO:0000256" key="3">
    <source>
        <dbReference type="ARBA" id="ARBA00022723"/>
    </source>
</evidence>
<dbReference type="InterPro" id="IPR052347">
    <property type="entry name" value="Isochorismatase_Nicotinamidase"/>
</dbReference>
<accession>A0A1X7RC41</accession>
<evidence type="ECO:0000256" key="1">
    <source>
        <dbReference type="ARBA" id="ARBA00006336"/>
    </source>
</evidence>
<protein>
    <recommendedName>
        <fullName evidence="6">nicotinamidase</fullName>
        <ecNumber evidence="6">3.5.1.19</ecNumber>
    </recommendedName>
    <alternativeName>
        <fullName evidence="7">Nicotinamide deamidase</fullName>
    </alternativeName>
</protein>
<dbReference type="GO" id="GO:0046872">
    <property type="term" value="F:metal ion binding"/>
    <property type="evidence" value="ECO:0007669"/>
    <property type="project" value="UniProtKB-KW"/>
</dbReference>
<dbReference type="CDD" id="cd01011">
    <property type="entry name" value="nicotinamidase"/>
    <property type="match status" value="1"/>
</dbReference>
<evidence type="ECO:0000259" key="8">
    <source>
        <dbReference type="Pfam" id="PF00857"/>
    </source>
</evidence>
<sequence length="257" mass="28398">MLLKSFRPAISQSFIRHTRNNFSTFASMASSSSTPARKAALAVIDMQEDFCEPNGPLAVKDGRSVAPIINKLMDRPGFALKIGTRDFHPRNHVSFASNHKDMTPFTSKHMIHNPYNEKETQTTLLWPDHCVQGTPGVLILPELHREKLTHIVNKGMDPLLESYSAFGPPFRHPEVSMSGLTAILKENGITDIFVVGLAFDFCVKHTALDAVEQGFKAYVIEDATRAVDQSEESLKAVKEELVAAGVKIVGLESEELP</sequence>
<proteinExistence type="inferred from homology"/>
<keyword evidence="3" id="KW-0479">Metal-binding</keyword>